<feature type="domain" description="Rod shape-determining protein MreC beta-barrel core" evidence="7">
    <location>
        <begin position="132"/>
        <end position="277"/>
    </location>
</feature>
<keyword evidence="3 5" id="KW-0133">Cell shape</keyword>
<dbReference type="Pfam" id="PF04085">
    <property type="entry name" value="MreC"/>
    <property type="match status" value="1"/>
</dbReference>
<dbReference type="PANTHER" id="PTHR34138">
    <property type="entry name" value="CELL SHAPE-DETERMINING PROTEIN MREC"/>
    <property type="match status" value="1"/>
</dbReference>
<comment type="function">
    <text evidence="5">Involved in formation and maintenance of cell shape.</text>
</comment>
<dbReference type="RefSeq" id="WP_250198590.1">
    <property type="nucleotide sequence ID" value="NZ_CP097636.1"/>
</dbReference>
<dbReference type="Proteomes" id="UP001056201">
    <property type="component" value="Chromosome 2"/>
</dbReference>
<name>A0ABY4SHB6_AQUTE</name>
<evidence type="ECO:0000256" key="4">
    <source>
        <dbReference type="ARBA" id="ARBA00032089"/>
    </source>
</evidence>
<dbReference type="InterPro" id="IPR055342">
    <property type="entry name" value="MreC_beta-barrel_core"/>
</dbReference>
<evidence type="ECO:0000256" key="6">
    <source>
        <dbReference type="SAM" id="MobiDB-lite"/>
    </source>
</evidence>
<accession>A0ABY4SHB6</accession>
<dbReference type="Gene3D" id="2.40.10.350">
    <property type="entry name" value="Rod shape-determining protein MreC, domain 2"/>
    <property type="match status" value="1"/>
</dbReference>
<dbReference type="InterPro" id="IPR042175">
    <property type="entry name" value="Cell/Rod_MreC_2"/>
</dbReference>
<reference evidence="8" key="1">
    <citation type="submission" date="2022-05" db="EMBL/GenBank/DDBJ databases">
        <title>An RpoN-dependent PEP-CTERM gene is involved in floc formation of an Aquincola tertiaricarbonis strain.</title>
        <authorList>
            <person name="Qiu D."/>
            <person name="Xia M."/>
        </authorList>
    </citation>
    <scope>NUCLEOTIDE SEQUENCE</scope>
    <source>
        <strain evidence="8">RN12</strain>
    </source>
</reference>
<comment type="similarity">
    <text evidence="1 5">Belongs to the MreC family.</text>
</comment>
<evidence type="ECO:0000256" key="2">
    <source>
        <dbReference type="ARBA" id="ARBA00013855"/>
    </source>
</evidence>
<feature type="compositionally biased region" description="Pro residues" evidence="6">
    <location>
        <begin position="284"/>
        <end position="295"/>
    </location>
</feature>
<dbReference type="PIRSF" id="PIRSF038471">
    <property type="entry name" value="MreC"/>
    <property type="match status" value="1"/>
</dbReference>
<evidence type="ECO:0000313" key="8">
    <source>
        <dbReference type="EMBL" id="URI10386.1"/>
    </source>
</evidence>
<evidence type="ECO:0000259" key="7">
    <source>
        <dbReference type="Pfam" id="PF04085"/>
    </source>
</evidence>
<dbReference type="InterPro" id="IPR042177">
    <property type="entry name" value="Cell/Rod_1"/>
</dbReference>
<gene>
    <name evidence="8" type="primary">mreC</name>
    <name evidence="8" type="ORF">MW290_15335</name>
</gene>
<dbReference type="Gene3D" id="2.40.10.340">
    <property type="entry name" value="Rod shape-determining protein MreC, domain 1"/>
    <property type="match status" value="1"/>
</dbReference>
<dbReference type="NCBIfam" id="TIGR00219">
    <property type="entry name" value="mreC"/>
    <property type="match status" value="1"/>
</dbReference>
<evidence type="ECO:0000313" key="9">
    <source>
        <dbReference type="Proteomes" id="UP001056201"/>
    </source>
</evidence>
<evidence type="ECO:0000256" key="1">
    <source>
        <dbReference type="ARBA" id="ARBA00009369"/>
    </source>
</evidence>
<dbReference type="PANTHER" id="PTHR34138:SF1">
    <property type="entry name" value="CELL SHAPE-DETERMINING PROTEIN MREC"/>
    <property type="match status" value="1"/>
</dbReference>
<feature type="region of interest" description="Disordered" evidence="6">
    <location>
        <begin position="281"/>
        <end position="304"/>
    </location>
</feature>
<evidence type="ECO:0000256" key="5">
    <source>
        <dbReference type="PIRNR" id="PIRNR038471"/>
    </source>
</evidence>
<dbReference type="EMBL" id="CP097636">
    <property type="protein sequence ID" value="URI10386.1"/>
    <property type="molecule type" value="Genomic_DNA"/>
</dbReference>
<keyword evidence="9" id="KW-1185">Reference proteome</keyword>
<evidence type="ECO:0000256" key="3">
    <source>
        <dbReference type="ARBA" id="ARBA00022960"/>
    </source>
</evidence>
<sequence>MQLGTLDRTPPPFFRQGVSALTKLLFFAALAVFLMVADGRFQLVVGARAVLATVLLPVERALLVPREILAGGRDYLQGIAQARAAENAARLEMVRQAERVSQVALLERENERLRALLELRPALTVRSTAAEVLYEAADPFSRKVFIDRGENQGIVLGSPVINEGGVMGQVTRLYPLTAEVTLLTDKDAAIPVLNTRTQQRSAAFGGPGATLELRFMAANSDVKAGDVLTTSGVDGVYPSGLPVATVASVERQAEAGFARIVLKPAAVLDGVRHVMVLEPLSAQLPPPPAPEPAPAVDPRSKRKP</sequence>
<protein>
    <recommendedName>
        <fullName evidence="2 5">Cell shape-determining protein MreC</fullName>
    </recommendedName>
    <alternativeName>
        <fullName evidence="4 5">Cell shape protein MreC</fullName>
    </alternativeName>
</protein>
<organism evidence="8 9">
    <name type="scientific">Aquincola tertiaricarbonis</name>
    <dbReference type="NCBI Taxonomy" id="391953"/>
    <lineage>
        <taxon>Bacteria</taxon>
        <taxon>Pseudomonadati</taxon>
        <taxon>Pseudomonadota</taxon>
        <taxon>Betaproteobacteria</taxon>
        <taxon>Burkholderiales</taxon>
        <taxon>Sphaerotilaceae</taxon>
        <taxon>Aquincola</taxon>
    </lineage>
</organism>
<proteinExistence type="inferred from homology"/>
<dbReference type="InterPro" id="IPR007221">
    <property type="entry name" value="MreC"/>
</dbReference>